<proteinExistence type="predicted"/>
<evidence type="ECO:0000259" key="1">
    <source>
        <dbReference type="Pfam" id="PF00144"/>
    </source>
</evidence>
<dbReference type="SUPFAM" id="SSF56601">
    <property type="entry name" value="beta-lactamase/transpeptidase-like"/>
    <property type="match status" value="1"/>
</dbReference>
<dbReference type="GO" id="GO:0016787">
    <property type="term" value="F:hydrolase activity"/>
    <property type="evidence" value="ECO:0007669"/>
    <property type="project" value="UniProtKB-KW"/>
</dbReference>
<dbReference type="RefSeq" id="WP_133108334.1">
    <property type="nucleotide sequence ID" value="NZ_SMNA01000006.1"/>
</dbReference>
<dbReference type="Gene3D" id="3.40.710.10">
    <property type="entry name" value="DD-peptidase/beta-lactamase superfamily"/>
    <property type="match status" value="1"/>
</dbReference>
<dbReference type="Pfam" id="PF00144">
    <property type="entry name" value="Beta-lactamase"/>
    <property type="match status" value="1"/>
</dbReference>
<dbReference type="Proteomes" id="UP000504882">
    <property type="component" value="Unassembled WGS sequence"/>
</dbReference>
<evidence type="ECO:0000313" key="2">
    <source>
        <dbReference type="EMBL" id="TDE92704.1"/>
    </source>
</evidence>
<sequence length="496" mass="52321">MSTTSPAQTTRLLPRAAPADAGISAAGIGDFLDAVEDRGIELHSLMVVHGGAVAAEGWWAPYAPERPHLLYSLSKSFTSTAAGFAIAEGLFSLDDRVVDLLPAHVPDDVDPAVASLTVHHVLSMSTGHTADTLGTAYDLEPGDLVRGFLRQPPQDQVGSRHVYNNSCTYVVATLVQELGGTHLTDYLRPRLFEPLGITPGHWDDDGHGRAIGFSGLHLTTEAIAAFGQLLLADGRWNGEQVLPEGWVARATRSHVRTDSDPATNVDWAQGYGYQFWMGRHGFRGDGAYGQFCVVVPESDLVLATTSVTDDMQGILDAAWDHLLPAVGTADADPAAGDRLAERLASLALPVVGADPGAAPTAPMGPVSPVTFVVPDGEGPGPLPAGTRVQVAPADDGWQASFTFDGGTVRIDGAPSVWVETEVTAAVGHDRNPTRGRSREATTVLARGGWRADGTFEADVLLAEMPHRFRLRGAGGVATAAWNAVPLAGERFEAHLP</sequence>
<protein>
    <submittedName>
        <fullName evidence="2">Class C beta-lactamase-related serine hydrolase</fullName>
    </submittedName>
</protein>
<gene>
    <name evidence="2" type="ORF">EXU48_14365</name>
</gene>
<organism evidence="2 3">
    <name type="scientific">Occultella glacieicola</name>
    <dbReference type="NCBI Taxonomy" id="2518684"/>
    <lineage>
        <taxon>Bacteria</taxon>
        <taxon>Bacillati</taxon>
        <taxon>Actinomycetota</taxon>
        <taxon>Actinomycetes</taxon>
        <taxon>Micrococcales</taxon>
        <taxon>Ruaniaceae</taxon>
        <taxon>Occultella</taxon>
    </lineage>
</organism>
<keyword evidence="3" id="KW-1185">Reference proteome</keyword>
<keyword evidence="2" id="KW-0378">Hydrolase</keyword>
<accession>A0ABY2E3C5</accession>
<reference evidence="2 3" key="1">
    <citation type="submission" date="2019-03" db="EMBL/GenBank/DDBJ databases">
        <title>Genomic features of bacteria from cold environments.</title>
        <authorList>
            <person name="Shen L."/>
        </authorList>
    </citation>
    <scope>NUCLEOTIDE SEQUENCE [LARGE SCALE GENOMIC DNA]</scope>
    <source>
        <strain evidence="3">T3246-1</strain>
    </source>
</reference>
<feature type="domain" description="Beta-lactamase-related" evidence="1">
    <location>
        <begin position="39"/>
        <end position="308"/>
    </location>
</feature>
<dbReference type="PANTHER" id="PTHR43283">
    <property type="entry name" value="BETA-LACTAMASE-RELATED"/>
    <property type="match status" value="1"/>
</dbReference>
<name>A0ABY2E3C5_9MICO</name>
<evidence type="ECO:0000313" key="3">
    <source>
        <dbReference type="Proteomes" id="UP000504882"/>
    </source>
</evidence>
<dbReference type="InterPro" id="IPR012338">
    <property type="entry name" value="Beta-lactam/transpept-like"/>
</dbReference>
<comment type="caution">
    <text evidence="2">The sequence shown here is derived from an EMBL/GenBank/DDBJ whole genome shotgun (WGS) entry which is preliminary data.</text>
</comment>
<dbReference type="PANTHER" id="PTHR43283:SF7">
    <property type="entry name" value="BETA-LACTAMASE-RELATED DOMAIN-CONTAINING PROTEIN"/>
    <property type="match status" value="1"/>
</dbReference>
<dbReference type="InterPro" id="IPR001466">
    <property type="entry name" value="Beta-lactam-related"/>
</dbReference>
<dbReference type="EMBL" id="SMNA01000006">
    <property type="protein sequence ID" value="TDE92704.1"/>
    <property type="molecule type" value="Genomic_DNA"/>
</dbReference>
<dbReference type="InterPro" id="IPR050789">
    <property type="entry name" value="Diverse_Enzym_Activities"/>
</dbReference>